<evidence type="ECO:0000256" key="1">
    <source>
        <dbReference type="SAM" id="MobiDB-lite"/>
    </source>
</evidence>
<dbReference type="AlphaFoldDB" id="A0A554WSF0"/>
<dbReference type="Proteomes" id="UP000320225">
    <property type="component" value="Unassembled WGS sequence"/>
</dbReference>
<sequence>MAGRPACRPAAFSGILWPMVKQRCRVGAVVLAVALAGAALTAAAQGGKIWRCGNEYTNNPGPDPAARGCREVLGGNLTIVEGTRPAAASAPAAGGGAAGSPAGNGRTAAERVAPDQQRQRDLEARRILEQELRRAQERLEQARADYAGGQPPRLANERTDGPRYQARVEELRARVERAEADVAALQRELARLPPAPGEGR</sequence>
<comment type="caution">
    <text evidence="2">The sequence shown here is derived from an EMBL/GenBank/DDBJ whole genome shotgun (WGS) entry which is preliminary data.</text>
</comment>
<reference evidence="2 3" key="1">
    <citation type="submission" date="2019-07" db="EMBL/GenBank/DDBJ databases">
        <title>Tepidimonas sediminis YIM 72259 draft genome.</title>
        <authorList>
            <person name="Da Costa M.S."/>
            <person name="Froufe H.J.C."/>
            <person name="Egas C."/>
            <person name="Albuquerque L."/>
        </authorList>
    </citation>
    <scope>NUCLEOTIDE SEQUENCE [LARGE SCALE GENOMIC DNA]</scope>
    <source>
        <strain evidence="2 3">YIM 72259</strain>
    </source>
</reference>
<evidence type="ECO:0008006" key="4">
    <source>
        <dbReference type="Google" id="ProtNLM"/>
    </source>
</evidence>
<keyword evidence="3" id="KW-1185">Reference proteome</keyword>
<feature type="region of interest" description="Disordered" evidence="1">
    <location>
        <begin position="86"/>
        <end position="121"/>
    </location>
</feature>
<accession>A0A554WSF0</accession>
<organism evidence="2 3">
    <name type="scientific">Tepidimonas sediminis</name>
    <dbReference type="NCBI Taxonomy" id="2588941"/>
    <lineage>
        <taxon>Bacteria</taxon>
        <taxon>Pseudomonadati</taxon>
        <taxon>Pseudomonadota</taxon>
        <taxon>Betaproteobacteria</taxon>
        <taxon>Burkholderiales</taxon>
        <taxon>Tepidimonas</taxon>
    </lineage>
</organism>
<feature type="compositionally biased region" description="Basic and acidic residues" evidence="1">
    <location>
        <begin position="108"/>
        <end position="121"/>
    </location>
</feature>
<gene>
    <name evidence="2" type="ORF">Tsedi_00799</name>
</gene>
<protein>
    <recommendedName>
        <fullName evidence="4">DUF4124 domain-containing protein</fullName>
    </recommendedName>
</protein>
<name>A0A554WSF0_9BURK</name>
<proteinExistence type="predicted"/>
<evidence type="ECO:0000313" key="2">
    <source>
        <dbReference type="EMBL" id="TSE26495.1"/>
    </source>
</evidence>
<evidence type="ECO:0000313" key="3">
    <source>
        <dbReference type="Proteomes" id="UP000320225"/>
    </source>
</evidence>
<dbReference type="EMBL" id="VJND01000003">
    <property type="protein sequence ID" value="TSE26495.1"/>
    <property type="molecule type" value="Genomic_DNA"/>
</dbReference>